<evidence type="ECO:0000256" key="1">
    <source>
        <dbReference type="SAM" id="MobiDB-lite"/>
    </source>
</evidence>
<evidence type="ECO:0000313" key="2">
    <source>
        <dbReference type="EMBL" id="CAH3146379.1"/>
    </source>
</evidence>
<accession>A0ABN8PR19</accession>
<reference evidence="2 3" key="1">
    <citation type="submission" date="2022-05" db="EMBL/GenBank/DDBJ databases">
        <authorList>
            <consortium name="Genoscope - CEA"/>
            <person name="William W."/>
        </authorList>
    </citation>
    <scope>NUCLEOTIDE SEQUENCE [LARGE SCALE GENOMIC DNA]</scope>
</reference>
<organism evidence="2 3">
    <name type="scientific">Porites lobata</name>
    <dbReference type="NCBI Taxonomy" id="104759"/>
    <lineage>
        <taxon>Eukaryota</taxon>
        <taxon>Metazoa</taxon>
        <taxon>Cnidaria</taxon>
        <taxon>Anthozoa</taxon>
        <taxon>Hexacorallia</taxon>
        <taxon>Scleractinia</taxon>
        <taxon>Fungiina</taxon>
        <taxon>Poritidae</taxon>
        <taxon>Porites</taxon>
    </lineage>
</organism>
<keyword evidence="3" id="KW-1185">Reference proteome</keyword>
<comment type="caution">
    <text evidence="2">The sequence shown here is derived from an EMBL/GenBank/DDBJ whole genome shotgun (WGS) entry which is preliminary data.</text>
</comment>
<evidence type="ECO:0000313" key="3">
    <source>
        <dbReference type="Proteomes" id="UP001159405"/>
    </source>
</evidence>
<dbReference type="EMBL" id="CALNXK010000078">
    <property type="protein sequence ID" value="CAH3146379.1"/>
    <property type="molecule type" value="Genomic_DNA"/>
</dbReference>
<proteinExistence type="predicted"/>
<name>A0ABN8PR19_9CNID</name>
<feature type="region of interest" description="Disordered" evidence="1">
    <location>
        <begin position="56"/>
        <end position="90"/>
    </location>
</feature>
<sequence length="107" mass="11891">MAKDVRGIERGKSACGECEDFMRSDGATCGYCGCFPTRHSKKDARYSSDSVFGTSAAGISESASPENEESSPETDFIPEPRAETSKYGRKRTRVKRDNYVSWEKIVF</sequence>
<protein>
    <submittedName>
        <fullName evidence="2">Uncharacterized protein</fullName>
    </submittedName>
</protein>
<dbReference type="Proteomes" id="UP001159405">
    <property type="component" value="Unassembled WGS sequence"/>
</dbReference>
<gene>
    <name evidence="2" type="ORF">PLOB_00045034</name>
</gene>